<dbReference type="GO" id="GO:0006493">
    <property type="term" value="P:protein O-linked glycosylation"/>
    <property type="evidence" value="ECO:0007669"/>
    <property type="project" value="TreeGrafter"/>
</dbReference>
<dbReference type="Proteomes" id="UP000324632">
    <property type="component" value="Chromosome 4"/>
</dbReference>
<evidence type="ECO:0000313" key="3">
    <source>
        <dbReference type="EMBL" id="KAA0722195.1"/>
    </source>
</evidence>
<organism evidence="3 4">
    <name type="scientific">Triplophysa tibetana</name>
    <dbReference type="NCBI Taxonomy" id="1572043"/>
    <lineage>
        <taxon>Eukaryota</taxon>
        <taxon>Metazoa</taxon>
        <taxon>Chordata</taxon>
        <taxon>Craniata</taxon>
        <taxon>Vertebrata</taxon>
        <taxon>Euteleostomi</taxon>
        <taxon>Actinopterygii</taxon>
        <taxon>Neopterygii</taxon>
        <taxon>Teleostei</taxon>
        <taxon>Ostariophysi</taxon>
        <taxon>Cypriniformes</taxon>
        <taxon>Nemacheilidae</taxon>
        <taxon>Triplophysa</taxon>
    </lineage>
</organism>
<evidence type="ECO:0000313" key="4">
    <source>
        <dbReference type="Proteomes" id="UP000324632"/>
    </source>
</evidence>
<dbReference type="GO" id="GO:0004653">
    <property type="term" value="F:polypeptide N-acetylgalactosaminyltransferase activity"/>
    <property type="evidence" value="ECO:0007669"/>
    <property type="project" value="TreeGrafter"/>
</dbReference>
<dbReference type="EMBL" id="SOYY01000004">
    <property type="protein sequence ID" value="KAA0722195.1"/>
    <property type="molecule type" value="Genomic_DNA"/>
</dbReference>
<dbReference type="InterPro" id="IPR029044">
    <property type="entry name" value="Nucleotide-diphossugar_trans"/>
</dbReference>
<dbReference type="Gene3D" id="3.90.550.10">
    <property type="entry name" value="Spore Coat Polysaccharide Biosynthesis Protein SpsA, Chain A"/>
    <property type="match status" value="1"/>
</dbReference>
<sequence>MKSLAPAGRTTSFRIWPDCSTLTRHFKAWSTGKGEHGKPYLLAEDECDDSVYKENGFNIYVSNNIALDRSLPDIRHPNCKQKLYLEKLPNTSIIIPFHNEGWSSLLRTIHSITNRTPDHLIAEIVLVDDYSDRGKLERRWPSLIFHWKHLLDIRHRTTTTAFSLRIADKASPLGVVVYTLMCEDGPEHCVKKR</sequence>
<dbReference type="Pfam" id="PF00535">
    <property type="entry name" value="Glycos_transf_2"/>
    <property type="match status" value="1"/>
</dbReference>
<dbReference type="InterPro" id="IPR001173">
    <property type="entry name" value="Glyco_trans_2-like"/>
</dbReference>
<reference evidence="3 4" key="1">
    <citation type="journal article" date="2019" name="Mol. Ecol. Resour.">
        <title>Chromosome-level genome assembly of Triplophysa tibetana, a fish adapted to the harsh high-altitude environment of the Tibetan Plateau.</title>
        <authorList>
            <person name="Yang X."/>
            <person name="Liu H."/>
            <person name="Ma Z."/>
            <person name="Zou Y."/>
            <person name="Zou M."/>
            <person name="Mao Y."/>
            <person name="Li X."/>
            <person name="Wang H."/>
            <person name="Chen T."/>
            <person name="Wang W."/>
            <person name="Yang R."/>
        </authorList>
    </citation>
    <scope>NUCLEOTIDE SEQUENCE [LARGE SCALE GENOMIC DNA]</scope>
    <source>
        <strain evidence="3">TTIB1903HZAU</strain>
        <tissue evidence="3">Muscle</tissue>
    </source>
</reference>
<name>A0A5A9PK73_9TELE</name>
<dbReference type="PANTHER" id="PTHR11675:SF129">
    <property type="entry name" value="POLYPEPTIDE N-ACETYLGALACTOSAMINYLTRANSFERASE-LIKE 6"/>
    <property type="match status" value="1"/>
</dbReference>
<evidence type="ECO:0000256" key="1">
    <source>
        <dbReference type="ARBA" id="ARBA00023157"/>
    </source>
</evidence>
<dbReference type="PANTHER" id="PTHR11675">
    <property type="entry name" value="N-ACETYLGALACTOSAMINYLTRANSFERASE"/>
    <property type="match status" value="1"/>
</dbReference>
<feature type="domain" description="Glycosyltransferase 2-like" evidence="2">
    <location>
        <begin position="92"/>
        <end position="132"/>
    </location>
</feature>
<dbReference type="GO" id="GO:0005794">
    <property type="term" value="C:Golgi apparatus"/>
    <property type="evidence" value="ECO:0007669"/>
    <property type="project" value="TreeGrafter"/>
</dbReference>
<keyword evidence="3" id="KW-0808">Transferase</keyword>
<evidence type="ECO:0000259" key="2">
    <source>
        <dbReference type="Pfam" id="PF00535"/>
    </source>
</evidence>
<comment type="caution">
    <text evidence="3">The sequence shown here is derived from an EMBL/GenBank/DDBJ whole genome shotgun (WGS) entry which is preliminary data.</text>
</comment>
<dbReference type="FunFam" id="3.90.550.10:FF:000107">
    <property type="entry name" value="Polypeptide N-acetylgalactosaminyltransferase-like 6"/>
    <property type="match status" value="1"/>
</dbReference>
<dbReference type="AlphaFoldDB" id="A0A5A9PK73"/>
<protein>
    <submittedName>
        <fullName evidence="3">Polypeptide N-acetylgalactosaminyltransferase-like 6</fullName>
    </submittedName>
</protein>
<accession>A0A5A9PK73</accession>
<keyword evidence="1" id="KW-1015">Disulfide bond</keyword>
<gene>
    <name evidence="3" type="ORF">E1301_Tti009057</name>
</gene>
<proteinExistence type="predicted"/>
<keyword evidence="4" id="KW-1185">Reference proteome</keyword>
<dbReference type="SUPFAM" id="SSF53448">
    <property type="entry name" value="Nucleotide-diphospho-sugar transferases"/>
    <property type="match status" value="1"/>
</dbReference>